<dbReference type="AlphaFoldDB" id="A0A927K454"/>
<comment type="caution">
    <text evidence="3">The sequence shown here is derived from an EMBL/GenBank/DDBJ whole genome shotgun (WGS) entry which is preliminary data.</text>
</comment>
<dbReference type="GO" id="GO:0003676">
    <property type="term" value="F:nucleic acid binding"/>
    <property type="evidence" value="ECO:0007669"/>
    <property type="project" value="InterPro"/>
</dbReference>
<dbReference type="SUPFAM" id="SSF46689">
    <property type="entry name" value="Homeodomain-like"/>
    <property type="match status" value="1"/>
</dbReference>
<dbReference type="InterPro" id="IPR047656">
    <property type="entry name" value="IS481-like_transpos"/>
</dbReference>
<dbReference type="PROSITE" id="PS50994">
    <property type="entry name" value="INTEGRASE"/>
    <property type="match status" value="1"/>
</dbReference>
<evidence type="ECO:0000313" key="4">
    <source>
        <dbReference type="Proteomes" id="UP000616839"/>
    </source>
</evidence>
<sequence>MSKRRLVITAVLAGETQSEVARRYGVSQGWVSRLMARYRREGEAAFEPQSRRPHSSPSAASAETVETVLRLRKDLTQQGLDAGPETIGWHLKHHHHIQVSRATISRILNRHGLVVPDQSKRPRSSFIRFEAEQPNETWQSDFTHYRLATGPDIEILSWLDDHSRYVLSVTAHHRVTGPLVLATFRAAVDLHGCPASTLTDNGMVFTTRLSGGPRGAGTRNGFEHELRRLGVLQKNSRPNHPTTCGKVERFQQTLKKWLHAQADQPSTLAELQALIDVFVETYNHHRPHRSLPHRATPATVYGTRPKAEPGDRSSDTHARVRTDRIDSGGKVTLRHAGQLYSIGIGRTHARTRVLLLIDDLEIRIIDAATGELLRDLVLDISKRYQGTGRPPGPLPQKH</sequence>
<protein>
    <submittedName>
        <fullName evidence="3">IS481 family transposase</fullName>
    </submittedName>
</protein>
<dbReference type="PANTHER" id="PTHR35004:SF7">
    <property type="entry name" value="INTEGRASE PROTEIN"/>
    <property type="match status" value="1"/>
</dbReference>
<evidence type="ECO:0000313" key="3">
    <source>
        <dbReference type="EMBL" id="MBD8869481.1"/>
    </source>
</evidence>
<dbReference type="GO" id="GO:0015074">
    <property type="term" value="P:DNA integration"/>
    <property type="evidence" value="ECO:0007669"/>
    <property type="project" value="InterPro"/>
</dbReference>
<organism evidence="3 4">
    <name type="scientific">Nocardioides donggukensis</name>
    <dbReference type="NCBI Taxonomy" id="2774019"/>
    <lineage>
        <taxon>Bacteria</taxon>
        <taxon>Bacillati</taxon>
        <taxon>Actinomycetota</taxon>
        <taxon>Actinomycetes</taxon>
        <taxon>Propionibacteriales</taxon>
        <taxon>Nocardioidaceae</taxon>
        <taxon>Nocardioides</taxon>
    </lineage>
</organism>
<feature type="compositionally biased region" description="Basic and acidic residues" evidence="1">
    <location>
        <begin position="305"/>
        <end position="318"/>
    </location>
</feature>
<dbReference type="Proteomes" id="UP000616839">
    <property type="component" value="Unassembled WGS sequence"/>
</dbReference>
<dbReference type="NCBIfam" id="NF033577">
    <property type="entry name" value="transpos_IS481"/>
    <property type="match status" value="1"/>
</dbReference>
<name>A0A927K454_9ACTN</name>
<feature type="region of interest" description="Disordered" evidence="1">
    <location>
        <begin position="43"/>
        <end position="63"/>
    </location>
</feature>
<feature type="domain" description="Integrase catalytic" evidence="2">
    <location>
        <begin position="130"/>
        <end position="305"/>
    </location>
</feature>
<dbReference type="EMBL" id="JACYXZ010000002">
    <property type="protein sequence ID" value="MBD8869481.1"/>
    <property type="molecule type" value="Genomic_DNA"/>
</dbReference>
<keyword evidence="4" id="KW-1185">Reference proteome</keyword>
<dbReference type="PANTHER" id="PTHR35004">
    <property type="entry name" value="TRANSPOSASE RV3428C-RELATED"/>
    <property type="match status" value="1"/>
</dbReference>
<gene>
    <name evidence="3" type="ORF">IE331_07580</name>
</gene>
<proteinExistence type="predicted"/>
<dbReference type="InterPro" id="IPR036397">
    <property type="entry name" value="RNaseH_sf"/>
</dbReference>
<dbReference type="Gene3D" id="1.10.10.60">
    <property type="entry name" value="Homeodomain-like"/>
    <property type="match status" value="1"/>
</dbReference>
<evidence type="ECO:0000256" key="1">
    <source>
        <dbReference type="SAM" id="MobiDB-lite"/>
    </source>
</evidence>
<dbReference type="InterPro" id="IPR001584">
    <property type="entry name" value="Integrase_cat-core"/>
</dbReference>
<reference evidence="3" key="1">
    <citation type="submission" date="2020-09" db="EMBL/GenBank/DDBJ databases">
        <title>Nocardioides sp. strain MJB4 16S ribosomal RNA gene Genome sequencing and assembly.</title>
        <authorList>
            <person name="Kim I."/>
        </authorList>
    </citation>
    <scope>NUCLEOTIDE SEQUENCE</scope>
    <source>
        <strain evidence="3">MJB4</strain>
    </source>
</reference>
<dbReference type="InterPro" id="IPR012337">
    <property type="entry name" value="RNaseH-like_sf"/>
</dbReference>
<dbReference type="Gene3D" id="3.30.420.10">
    <property type="entry name" value="Ribonuclease H-like superfamily/Ribonuclease H"/>
    <property type="match status" value="1"/>
</dbReference>
<dbReference type="Pfam" id="PF13683">
    <property type="entry name" value="rve_3"/>
    <property type="match status" value="1"/>
</dbReference>
<dbReference type="InterPro" id="IPR055247">
    <property type="entry name" value="InsJ-like_HTH"/>
</dbReference>
<dbReference type="Pfam" id="PF13518">
    <property type="entry name" value="HTH_28"/>
    <property type="match status" value="1"/>
</dbReference>
<evidence type="ECO:0000259" key="2">
    <source>
        <dbReference type="PROSITE" id="PS50994"/>
    </source>
</evidence>
<accession>A0A927K454</accession>
<dbReference type="SUPFAM" id="SSF53098">
    <property type="entry name" value="Ribonuclease H-like"/>
    <property type="match status" value="1"/>
</dbReference>
<dbReference type="InterPro" id="IPR009057">
    <property type="entry name" value="Homeodomain-like_sf"/>
</dbReference>
<feature type="region of interest" description="Disordered" evidence="1">
    <location>
        <begin position="287"/>
        <end position="318"/>
    </location>
</feature>